<protein>
    <recommendedName>
        <fullName evidence="8">Bcr/CflA family efflux transporter</fullName>
    </recommendedName>
</protein>
<dbReference type="GO" id="GO:1990961">
    <property type="term" value="P:xenobiotic detoxification by transmembrane export across the plasma membrane"/>
    <property type="evidence" value="ECO:0007669"/>
    <property type="project" value="InterPro"/>
</dbReference>
<keyword evidence="6 8" id="KW-1133">Transmembrane helix</keyword>
<dbReference type="InterPro" id="IPR004812">
    <property type="entry name" value="Efflux_drug-R_Bcr/CmlA"/>
</dbReference>
<dbReference type="GO" id="GO:0042910">
    <property type="term" value="F:xenobiotic transmembrane transporter activity"/>
    <property type="evidence" value="ECO:0007669"/>
    <property type="project" value="InterPro"/>
</dbReference>
<keyword evidence="7 8" id="KW-0472">Membrane</keyword>
<dbReference type="GO" id="GO:0005886">
    <property type="term" value="C:plasma membrane"/>
    <property type="evidence" value="ECO:0007669"/>
    <property type="project" value="UniProtKB-SubCell"/>
</dbReference>
<feature type="transmembrane region" description="Helical" evidence="8">
    <location>
        <begin position="135"/>
        <end position="158"/>
    </location>
</feature>
<dbReference type="RefSeq" id="WP_010362582.1">
    <property type="nucleotide sequence ID" value="NZ_AHBZ03000014.1"/>
</dbReference>
<comment type="similarity">
    <text evidence="2 8">Belongs to the major facilitator superfamily. Bcr/CmlA family.</text>
</comment>
<dbReference type="GO" id="GO:0015385">
    <property type="term" value="F:sodium:proton antiporter activity"/>
    <property type="evidence" value="ECO:0007669"/>
    <property type="project" value="TreeGrafter"/>
</dbReference>
<dbReference type="CDD" id="cd17320">
    <property type="entry name" value="MFS_MdfA_MDR_like"/>
    <property type="match status" value="1"/>
</dbReference>
<evidence type="ECO:0000256" key="7">
    <source>
        <dbReference type="ARBA" id="ARBA00023136"/>
    </source>
</evidence>
<feature type="transmembrane region" description="Helical" evidence="8">
    <location>
        <begin position="278"/>
        <end position="296"/>
    </location>
</feature>
<feature type="transmembrane region" description="Helical" evidence="8">
    <location>
        <begin position="7"/>
        <end position="26"/>
    </location>
</feature>
<gene>
    <name evidence="10" type="primary">bcr</name>
    <name evidence="10" type="ORF">PCIT_a0388</name>
</gene>
<accession>A0AAD4AKV1</accession>
<organism evidence="10 11">
    <name type="scientific">Pseudoalteromonas citrea</name>
    <dbReference type="NCBI Taxonomy" id="43655"/>
    <lineage>
        <taxon>Bacteria</taxon>
        <taxon>Pseudomonadati</taxon>
        <taxon>Pseudomonadota</taxon>
        <taxon>Gammaproteobacteria</taxon>
        <taxon>Alteromonadales</taxon>
        <taxon>Pseudoalteromonadaceae</taxon>
        <taxon>Pseudoalteromonas</taxon>
    </lineage>
</organism>
<dbReference type="PANTHER" id="PTHR23502">
    <property type="entry name" value="MAJOR FACILITATOR SUPERFAMILY"/>
    <property type="match status" value="1"/>
</dbReference>
<feature type="transmembrane region" description="Helical" evidence="8">
    <location>
        <begin position="302"/>
        <end position="333"/>
    </location>
</feature>
<dbReference type="NCBIfam" id="TIGR00710">
    <property type="entry name" value="efflux_Bcr_CflA"/>
    <property type="match status" value="1"/>
</dbReference>
<dbReference type="PROSITE" id="PS50850">
    <property type="entry name" value="MFS"/>
    <property type="match status" value="1"/>
</dbReference>
<evidence type="ECO:0000256" key="1">
    <source>
        <dbReference type="ARBA" id="ARBA00004651"/>
    </source>
</evidence>
<dbReference type="PANTHER" id="PTHR23502:SF132">
    <property type="entry name" value="POLYAMINE TRANSPORTER 2-RELATED"/>
    <property type="match status" value="1"/>
</dbReference>
<keyword evidence="3 8" id="KW-0813">Transport</keyword>
<dbReference type="InterPro" id="IPR020846">
    <property type="entry name" value="MFS_dom"/>
</dbReference>
<comment type="subcellular location">
    <subcellularLocation>
        <location evidence="8">Cell inner membrane</location>
        <topology evidence="8">Multi-pass membrane protein</topology>
    </subcellularLocation>
    <subcellularLocation>
        <location evidence="1">Cell membrane</location>
        <topology evidence="1">Multi-pass membrane protein</topology>
    </subcellularLocation>
</comment>
<feature type="transmembrane region" description="Helical" evidence="8">
    <location>
        <begin position="106"/>
        <end position="123"/>
    </location>
</feature>
<proteinExistence type="inferred from homology"/>
<feature type="transmembrane region" description="Helical" evidence="8">
    <location>
        <begin position="164"/>
        <end position="185"/>
    </location>
</feature>
<evidence type="ECO:0000256" key="5">
    <source>
        <dbReference type="ARBA" id="ARBA00022692"/>
    </source>
</evidence>
<keyword evidence="5 8" id="KW-0812">Transmembrane</keyword>
<evidence type="ECO:0000256" key="6">
    <source>
        <dbReference type="ARBA" id="ARBA00022989"/>
    </source>
</evidence>
<evidence type="ECO:0000259" key="9">
    <source>
        <dbReference type="PROSITE" id="PS50850"/>
    </source>
</evidence>
<dbReference type="InterPro" id="IPR036259">
    <property type="entry name" value="MFS_trans_sf"/>
</dbReference>
<dbReference type="Pfam" id="PF07690">
    <property type="entry name" value="MFS_1"/>
    <property type="match status" value="1"/>
</dbReference>
<comment type="caution">
    <text evidence="10">The sequence shown here is derived from an EMBL/GenBank/DDBJ whole genome shotgun (WGS) entry which is preliminary data.</text>
</comment>
<evidence type="ECO:0000256" key="3">
    <source>
        <dbReference type="ARBA" id="ARBA00022448"/>
    </source>
</evidence>
<dbReference type="AlphaFoldDB" id="A0AAD4AKV1"/>
<name>A0AAD4AKV1_9GAMM</name>
<feature type="transmembrane region" description="Helical" evidence="8">
    <location>
        <begin position="368"/>
        <end position="386"/>
    </location>
</feature>
<keyword evidence="4" id="KW-1003">Cell membrane</keyword>
<evidence type="ECO:0000256" key="2">
    <source>
        <dbReference type="ARBA" id="ARBA00006236"/>
    </source>
</evidence>
<reference evidence="10" key="1">
    <citation type="journal article" date="2012" name="J. Bacteriol.">
        <title>Genome sequences of type strains of seven species of the marine bacterium Pseudoalteromonas.</title>
        <authorList>
            <person name="Xie B.B."/>
            <person name="Shu Y.L."/>
            <person name="Qin Q.L."/>
            <person name="Rong J.C."/>
            <person name="Zhang X.Y."/>
            <person name="Chen X.L."/>
            <person name="Shi M."/>
            <person name="He H.L."/>
            <person name="Zhou B.C."/>
            <person name="Zhang Y.Z."/>
        </authorList>
    </citation>
    <scope>NUCLEOTIDE SEQUENCE</scope>
    <source>
        <strain evidence="10">DSM 8771</strain>
    </source>
</reference>
<dbReference type="SUPFAM" id="SSF103473">
    <property type="entry name" value="MFS general substrate transporter"/>
    <property type="match status" value="1"/>
</dbReference>
<evidence type="ECO:0000256" key="8">
    <source>
        <dbReference type="RuleBase" id="RU365088"/>
    </source>
</evidence>
<dbReference type="Gene3D" id="1.20.1720.10">
    <property type="entry name" value="Multidrug resistance protein D"/>
    <property type="match status" value="1"/>
</dbReference>
<feature type="transmembrane region" description="Helical" evidence="8">
    <location>
        <begin position="340"/>
        <end position="362"/>
    </location>
</feature>
<keyword evidence="8" id="KW-0997">Cell inner membrane</keyword>
<feature type="transmembrane region" description="Helical" evidence="8">
    <location>
        <begin position="46"/>
        <end position="65"/>
    </location>
</feature>
<dbReference type="EMBL" id="AHBZ03000014">
    <property type="protein sequence ID" value="KAF7774014.1"/>
    <property type="molecule type" value="Genomic_DNA"/>
</dbReference>
<sequence length="392" mass="42505">MIQDHPLGRLLLPLLASIVALTPLAIDLYLPAMLVIASDLNSDLESVQVSLSSYLGGYALGMMVFGPLADRFSRTRLVQVGLFGFAISSIALAITREIDVFCALRILQAFFGAAATVVVPGVIRHYYKEQTAKGMSYVSMIMMVAPLIAPTVGAALMLVWHWSAIFFVLALYASTLLFITLATSIDVPKFTNEKITIHFFTKNYLTVFANKAARNDILTSMLVSFAFFCFLTSVPFIYLDYYNVSEQLFGVLFAMNIIALMLGNFLNTRLVPKIGSRNMLYSGLIIGLLSGIAVLAESLADMGVWVIASTIAPLMMSLGIIASNADALILIAFEKHTGTATAVIGTLRFGSGALVGPLLALVQPNSTIPFATFMFMAVVLAGLCQMRQRNFI</sequence>
<feature type="transmembrane region" description="Helical" evidence="8">
    <location>
        <begin position="247"/>
        <end position="266"/>
    </location>
</feature>
<feature type="domain" description="Major facilitator superfamily (MFS) profile" evidence="9">
    <location>
        <begin position="11"/>
        <end position="389"/>
    </location>
</feature>
<dbReference type="Proteomes" id="UP000016487">
    <property type="component" value="Unassembled WGS sequence"/>
</dbReference>
<feature type="transmembrane region" description="Helical" evidence="8">
    <location>
        <begin position="77"/>
        <end position="94"/>
    </location>
</feature>
<dbReference type="InterPro" id="IPR011701">
    <property type="entry name" value="MFS"/>
</dbReference>
<evidence type="ECO:0000256" key="4">
    <source>
        <dbReference type="ARBA" id="ARBA00022475"/>
    </source>
</evidence>
<evidence type="ECO:0000313" key="10">
    <source>
        <dbReference type="EMBL" id="KAF7774014.1"/>
    </source>
</evidence>
<reference evidence="10" key="2">
    <citation type="submission" date="2015-03" db="EMBL/GenBank/DDBJ databases">
        <title>Genome sequence of Pseudoalteromonas citrea.</title>
        <authorList>
            <person name="Xie B.-B."/>
            <person name="Rong J.-C."/>
            <person name="Qin Q.-L."/>
            <person name="Zhang Y.-Z."/>
        </authorList>
    </citation>
    <scope>NUCLEOTIDE SEQUENCE</scope>
    <source>
        <strain evidence="10">DSM 8771</strain>
    </source>
</reference>
<evidence type="ECO:0000313" key="11">
    <source>
        <dbReference type="Proteomes" id="UP000016487"/>
    </source>
</evidence>
<feature type="transmembrane region" description="Helical" evidence="8">
    <location>
        <begin position="221"/>
        <end position="241"/>
    </location>
</feature>
<dbReference type="NCBIfam" id="NF008314">
    <property type="entry name" value="PRK11102.1"/>
    <property type="match status" value="1"/>
</dbReference>